<dbReference type="CDD" id="cd03784">
    <property type="entry name" value="GT1_Gtf-like"/>
    <property type="match status" value="1"/>
</dbReference>
<dbReference type="Proteomes" id="UP001163046">
    <property type="component" value="Unassembled WGS sequence"/>
</dbReference>
<evidence type="ECO:0000256" key="4">
    <source>
        <dbReference type="SAM" id="Phobius"/>
    </source>
</evidence>
<gene>
    <name evidence="5" type="primary">UGT1A1_12</name>
    <name evidence="5" type="ORF">OS493_032683</name>
</gene>
<dbReference type="PANTHER" id="PTHR48043:SF145">
    <property type="entry name" value="FI06409P-RELATED"/>
    <property type="match status" value="1"/>
</dbReference>
<reference evidence="5" key="1">
    <citation type="submission" date="2023-01" db="EMBL/GenBank/DDBJ databases">
        <title>Genome assembly of the deep-sea coral Lophelia pertusa.</title>
        <authorList>
            <person name="Herrera S."/>
            <person name="Cordes E."/>
        </authorList>
    </citation>
    <scope>NUCLEOTIDE SEQUENCE</scope>
    <source>
        <strain evidence="5">USNM1676648</strain>
        <tissue evidence="5">Polyp</tissue>
    </source>
</reference>
<keyword evidence="4" id="KW-0812">Transmembrane</keyword>
<sequence>MSARIAGFVAIGGSQYINTRNTLEELASRGHEVALVVPSSHKIKPSEKVPHKIYQVPYKPGFIEDTMIRLELEGHKLELLFKMTAEVMPTLCESALNSTDILKELEGFDLIIYDSIAACGALLAEHLDIPRVEILPAPPNAPFVHNHMVPTPVSYVPQLLTGFSDKMTFVERVMNLGVYLGMRMFDKFGLGRSFNALKVKYNIKPERSFEEAVGDAELLIITADFALEYAQPLLPGHIMVGPLNVKDVSKPLPPDLDKFVSNSGGHGFIIVSFGSNVASILPRTVVDMLATAFGKLKQRVVWRLKGYIPSFLGANIKVMEWLPQNDLLAHKDIKAFVSHVGHNSLYESAYHGVPLVAFPLYGDQHSNAMKAQHVGLGLAVDYKSSNAQQLFETIERVISEPRFKTKAMQISGLLKDRRRTPLQETCDWIEYVLRHGGAQHLRAQVFNIPWYQYYLLDVMAFLVAIVTVVVMVIRMICRCMCRVCCKKGDSKTKKE</sequence>
<dbReference type="InterPro" id="IPR002213">
    <property type="entry name" value="UDP_glucos_trans"/>
</dbReference>
<organism evidence="5 6">
    <name type="scientific">Desmophyllum pertusum</name>
    <dbReference type="NCBI Taxonomy" id="174260"/>
    <lineage>
        <taxon>Eukaryota</taxon>
        <taxon>Metazoa</taxon>
        <taxon>Cnidaria</taxon>
        <taxon>Anthozoa</taxon>
        <taxon>Hexacorallia</taxon>
        <taxon>Scleractinia</taxon>
        <taxon>Caryophylliina</taxon>
        <taxon>Caryophylliidae</taxon>
        <taxon>Desmophyllum</taxon>
    </lineage>
</organism>
<dbReference type="EMBL" id="MU825437">
    <property type="protein sequence ID" value="KAJ7389215.1"/>
    <property type="molecule type" value="Genomic_DNA"/>
</dbReference>
<keyword evidence="4" id="KW-0472">Membrane</keyword>
<name>A0A9W9ZXD0_9CNID</name>
<evidence type="ECO:0000256" key="2">
    <source>
        <dbReference type="ARBA" id="ARBA00022676"/>
    </source>
</evidence>
<evidence type="ECO:0000313" key="5">
    <source>
        <dbReference type="EMBL" id="KAJ7389215.1"/>
    </source>
</evidence>
<proteinExistence type="inferred from homology"/>
<evidence type="ECO:0000256" key="1">
    <source>
        <dbReference type="ARBA" id="ARBA00009995"/>
    </source>
</evidence>
<dbReference type="OrthoDB" id="5835829at2759"/>
<accession>A0A9W9ZXD0</accession>
<dbReference type="InterPro" id="IPR050271">
    <property type="entry name" value="UDP-glycosyltransferase"/>
</dbReference>
<dbReference type="Gene3D" id="3.40.50.2000">
    <property type="entry name" value="Glycogen Phosphorylase B"/>
    <property type="match status" value="2"/>
</dbReference>
<evidence type="ECO:0000256" key="3">
    <source>
        <dbReference type="ARBA" id="ARBA00022679"/>
    </source>
</evidence>
<keyword evidence="6" id="KW-1185">Reference proteome</keyword>
<evidence type="ECO:0000313" key="6">
    <source>
        <dbReference type="Proteomes" id="UP001163046"/>
    </source>
</evidence>
<dbReference type="EC" id="2.4.1.17" evidence="5"/>
<keyword evidence="3 5" id="KW-0808">Transferase</keyword>
<dbReference type="Pfam" id="PF00201">
    <property type="entry name" value="UDPGT"/>
    <property type="match status" value="1"/>
</dbReference>
<dbReference type="AlphaFoldDB" id="A0A9W9ZXD0"/>
<dbReference type="PANTHER" id="PTHR48043">
    <property type="entry name" value="EG:EG0003.4 PROTEIN-RELATED"/>
    <property type="match status" value="1"/>
</dbReference>
<dbReference type="SUPFAM" id="SSF53756">
    <property type="entry name" value="UDP-Glycosyltransferase/glycogen phosphorylase"/>
    <property type="match status" value="1"/>
</dbReference>
<keyword evidence="4" id="KW-1133">Transmembrane helix</keyword>
<dbReference type="FunFam" id="3.40.50.2000:FF:000021">
    <property type="entry name" value="UDP-glucuronosyltransferase"/>
    <property type="match status" value="1"/>
</dbReference>
<keyword evidence="2 5" id="KW-0328">Glycosyltransferase</keyword>
<protein>
    <submittedName>
        <fullName evidence="5">UDP-glucuronosyltransferase 1-1</fullName>
        <ecNumber evidence="5">2.4.1.17</ecNumber>
    </submittedName>
</protein>
<dbReference type="GO" id="GO:0015020">
    <property type="term" value="F:glucuronosyltransferase activity"/>
    <property type="evidence" value="ECO:0007669"/>
    <property type="project" value="UniProtKB-EC"/>
</dbReference>
<comment type="similarity">
    <text evidence="1">Belongs to the UDP-glycosyltransferase family.</text>
</comment>
<comment type="caution">
    <text evidence="5">The sequence shown here is derived from an EMBL/GenBank/DDBJ whole genome shotgun (WGS) entry which is preliminary data.</text>
</comment>
<feature type="transmembrane region" description="Helical" evidence="4">
    <location>
        <begin position="450"/>
        <end position="473"/>
    </location>
</feature>